<sequence>MIKTKNEICNNISISKILFKEMDTPGRSCYRTRRNHANGYRPYNRLPIRPRKPFFFFRNCERDKIILEYPTITMRLLNMLIKEKWNELSQEEQNSYKKMAALDRARYEEVNTIIIMIICFCTNGSCRRDDTRFDLK</sequence>
<name>T1HE23_RHOPR</name>
<dbReference type="AlphaFoldDB" id="T1HE23"/>
<dbReference type="EnsemblMetazoa" id="RPRC002295-RA">
    <property type="protein sequence ID" value="RPRC002295-PA"/>
    <property type="gene ID" value="RPRC002295"/>
</dbReference>
<dbReference type="GO" id="GO:0003677">
    <property type="term" value="F:DNA binding"/>
    <property type="evidence" value="ECO:0007669"/>
    <property type="project" value="UniProtKB-UniRule"/>
</dbReference>
<dbReference type="SMART" id="SM00398">
    <property type="entry name" value="HMG"/>
    <property type="match status" value="1"/>
</dbReference>
<dbReference type="HOGENOM" id="CLU_1877963_0_0_1"/>
<dbReference type="Pfam" id="PF00505">
    <property type="entry name" value="HMG_box"/>
    <property type="match status" value="1"/>
</dbReference>
<accession>T1HE23</accession>
<dbReference type="InterPro" id="IPR009071">
    <property type="entry name" value="HMG_box_dom"/>
</dbReference>
<organism evidence="1 2">
    <name type="scientific">Rhodnius prolixus</name>
    <name type="common">Triatomid bug</name>
    <dbReference type="NCBI Taxonomy" id="13249"/>
    <lineage>
        <taxon>Eukaryota</taxon>
        <taxon>Metazoa</taxon>
        <taxon>Ecdysozoa</taxon>
        <taxon>Arthropoda</taxon>
        <taxon>Hexapoda</taxon>
        <taxon>Insecta</taxon>
        <taxon>Pterygota</taxon>
        <taxon>Neoptera</taxon>
        <taxon>Paraneoptera</taxon>
        <taxon>Hemiptera</taxon>
        <taxon>Heteroptera</taxon>
        <taxon>Panheteroptera</taxon>
        <taxon>Cimicomorpha</taxon>
        <taxon>Reduviidae</taxon>
        <taxon>Triatominae</taxon>
        <taxon>Rhodnius</taxon>
    </lineage>
</organism>
<evidence type="ECO:0000313" key="1">
    <source>
        <dbReference type="EnsemblMetazoa" id="RPRC002295-PA"/>
    </source>
</evidence>
<dbReference type="Gene3D" id="1.10.30.10">
    <property type="entry name" value="High mobility group box domain"/>
    <property type="match status" value="1"/>
</dbReference>
<dbReference type="PROSITE" id="PS50118">
    <property type="entry name" value="HMG_BOX_2"/>
    <property type="match status" value="1"/>
</dbReference>
<keyword evidence="2" id="KW-1185">Reference proteome</keyword>
<dbReference type="VEuPathDB" id="VectorBase:RPRC002295"/>
<proteinExistence type="predicted"/>
<dbReference type="EMBL" id="ACPB03025913">
    <property type="status" value="NOT_ANNOTATED_CDS"/>
    <property type="molecule type" value="Genomic_DNA"/>
</dbReference>
<protein>
    <submittedName>
        <fullName evidence="1">HMG box domain-containing protein</fullName>
    </submittedName>
</protein>
<reference evidence="1" key="1">
    <citation type="submission" date="2015-05" db="UniProtKB">
        <authorList>
            <consortium name="EnsemblMetazoa"/>
        </authorList>
    </citation>
    <scope>IDENTIFICATION</scope>
</reference>
<dbReference type="GO" id="GO:0005634">
    <property type="term" value="C:nucleus"/>
    <property type="evidence" value="ECO:0007669"/>
    <property type="project" value="UniProtKB-UniRule"/>
</dbReference>
<dbReference type="InParanoid" id="T1HE23"/>
<dbReference type="InterPro" id="IPR036910">
    <property type="entry name" value="HMG_box_dom_sf"/>
</dbReference>
<evidence type="ECO:0000313" key="2">
    <source>
        <dbReference type="Proteomes" id="UP000015103"/>
    </source>
</evidence>
<dbReference type="Proteomes" id="UP000015103">
    <property type="component" value="Unassembled WGS sequence"/>
</dbReference>
<dbReference type="SUPFAM" id="SSF47095">
    <property type="entry name" value="HMG-box"/>
    <property type="match status" value="1"/>
</dbReference>